<comment type="subcellular location">
    <subcellularLocation>
        <location evidence="1">Mitochondrion membrane</location>
        <topology evidence="1">Multi-pass membrane protein</topology>
    </subcellularLocation>
</comment>
<feature type="transmembrane region" description="Helical" evidence="16">
    <location>
        <begin position="53"/>
        <end position="72"/>
    </location>
</feature>
<dbReference type="AlphaFoldDB" id="A0A5C0PWB9"/>
<evidence type="ECO:0000256" key="1">
    <source>
        <dbReference type="ARBA" id="ARBA00004225"/>
    </source>
</evidence>
<evidence type="ECO:0000256" key="2">
    <source>
        <dbReference type="ARBA" id="ARBA00005698"/>
    </source>
</evidence>
<evidence type="ECO:0000256" key="4">
    <source>
        <dbReference type="ARBA" id="ARBA00021095"/>
    </source>
</evidence>
<evidence type="ECO:0000256" key="15">
    <source>
        <dbReference type="ARBA" id="ARBA00049551"/>
    </source>
</evidence>
<evidence type="ECO:0000256" key="7">
    <source>
        <dbReference type="ARBA" id="ARBA00022692"/>
    </source>
</evidence>
<evidence type="ECO:0000256" key="10">
    <source>
        <dbReference type="ARBA" id="ARBA00022989"/>
    </source>
</evidence>
<proteinExistence type="inferred from homology"/>
<keyword evidence="13 16" id="KW-0472">Membrane</keyword>
<evidence type="ECO:0000256" key="11">
    <source>
        <dbReference type="ARBA" id="ARBA00023027"/>
    </source>
</evidence>
<feature type="transmembrane region" description="Helical" evidence="16">
    <location>
        <begin position="84"/>
        <end position="101"/>
    </location>
</feature>
<reference evidence="17" key="1">
    <citation type="journal article" date="2019" name="Mol. Phylogenet. Evol.">
        <title>Phylogenetic analysis provides insights into the evolution of Asian fireflies and adult bioluminescence.</title>
        <authorList>
            <person name="Chen X."/>
            <person name="Dong Z."/>
            <person name="Liu G."/>
            <person name="He J."/>
            <person name="Zhao R."/>
            <person name="Wang W."/>
            <person name="Peng Y."/>
            <person name="Li X."/>
        </authorList>
    </citation>
    <scope>NUCLEOTIDE SEQUENCE</scope>
</reference>
<dbReference type="PANTHER" id="PTHR11435:SF1">
    <property type="entry name" value="NADH-UBIQUINONE OXIDOREDUCTASE CHAIN 6"/>
    <property type="match status" value="1"/>
</dbReference>
<evidence type="ECO:0000256" key="16">
    <source>
        <dbReference type="SAM" id="Phobius"/>
    </source>
</evidence>
<dbReference type="EMBL" id="MK292103">
    <property type="protein sequence ID" value="QEJ81474.1"/>
    <property type="molecule type" value="Genomic_DNA"/>
</dbReference>
<protein>
    <recommendedName>
        <fullName evidence="4">NADH-ubiquinone oxidoreductase chain 6</fullName>
        <ecNumber evidence="3">7.1.1.2</ecNumber>
    </recommendedName>
    <alternativeName>
        <fullName evidence="14">NADH dehydrogenase subunit 6</fullName>
    </alternativeName>
</protein>
<comment type="catalytic activity">
    <reaction evidence="15">
        <text>a ubiquinone + NADH + 5 H(+)(in) = a ubiquinol + NAD(+) + 4 H(+)(out)</text>
        <dbReference type="Rhea" id="RHEA:29091"/>
        <dbReference type="Rhea" id="RHEA-COMP:9565"/>
        <dbReference type="Rhea" id="RHEA-COMP:9566"/>
        <dbReference type="ChEBI" id="CHEBI:15378"/>
        <dbReference type="ChEBI" id="CHEBI:16389"/>
        <dbReference type="ChEBI" id="CHEBI:17976"/>
        <dbReference type="ChEBI" id="CHEBI:57540"/>
        <dbReference type="ChEBI" id="CHEBI:57945"/>
        <dbReference type="EC" id="7.1.1.2"/>
    </reaction>
</comment>
<comment type="similarity">
    <text evidence="2">Belongs to the complex I subunit 6 family.</text>
</comment>
<name>A0A5C0PWB9_9COLE</name>
<sequence>MLCIEMMFWLMMTSMMTFLFMEHPMSMGLILLTQTILISLTTSAMSMNSWFSYILFLVMVGGMLILFTYMTSVASNEMFKHNNMIMMMLMMSSMMLIHIMMKKKSIMNYFMFNNDDSFSFNNNENFSINLTEYLSFPNMMMWLTLILYLLITMIAVVKITLIKYGPLREMN</sequence>
<keyword evidence="9" id="KW-0249">Electron transport</keyword>
<geneLocation type="mitochondrion" evidence="17"/>
<gene>
    <name evidence="17" type="primary">ND6</name>
    <name evidence="17" type="ORF">FM19_29</name>
</gene>
<evidence type="ECO:0000313" key="17">
    <source>
        <dbReference type="EMBL" id="QEJ81474.1"/>
    </source>
</evidence>
<dbReference type="GO" id="GO:0008137">
    <property type="term" value="F:NADH dehydrogenase (ubiquinone) activity"/>
    <property type="evidence" value="ECO:0007669"/>
    <property type="project" value="UniProtKB-EC"/>
</dbReference>
<dbReference type="EC" id="7.1.1.2" evidence="3"/>
<dbReference type="PANTHER" id="PTHR11435">
    <property type="entry name" value="NADH UBIQUINONE OXIDOREDUCTASE SUBUNIT ND6"/>
    <property type="match status" value="1"/>
</dbReference>
<evidence type="ECO:0000256" key="12">
    <source>
        <dbReference type="ARBA" id="ARBA00023128"/>
    </source>
</evidence>
<evidence type="ECO:0000256" key="13">
    <source>
        <dbReference type="ARBA" id="ARBA00023136"/>
    </source>
</evidence>
<keyword evidence="12 17" id="KW-0496">Mitochondrion</keyword>
<organism evidence="17">
    <name type="scientific">Diaphanes citrinus</name>
    <dbReference type="NCBI Taxonomy" id="2591745"/>
    <lineage>
        <taxon>Eukaryota</taxon>
        <taxon>Metazoa</taxon>
        <taxon>Ecdysozoa</taxon>
        <taxon>Arthropoda</taxon>
        <taxon>Hexapoda</taxon>
        <taxon>Insecta</taxon>
        <taxon>Pterygota</taxon>
        <taxon>Neoptera</taxon>
        <taxon>Endopterygota</taxon>
        <taxon>Coleoptera</taxon>
        <taxon>Polyphaga</taxon>
        <taxon>Elateriformia</taxon>
        <taxon>Elateroidea</taxon>
        <taxon>Lampyridae</taxon>
        <taxon>Lampyrinae</taxon>
        <taxon>Diaphanes</taxon>
    </lineage>
</organism>
<keyword evidence="8" id="KW-1278">Translocase</keyword>
<evidence type="ECO:0000256" key="9">
    <source>
        <dbReference type="ARBA" id="ARBA00022982"/>
    </source>
</evidence>
<keyword evidence="10 16" id="KW-1133">Transmembrane helix</keyword>
<evidence type="ECO:0000256" key="3">
    <source>
        <dbReference type="ARBA" id="ARBA00012944"/>
    </source>
</evidence>
<keyword evidence="7 16" id="KW-0812">Transmembrane</keyword>
<evidence type="ECO:0000256" key="6">
    <source>
        <dbReference type="ARBA" id="ARBA00022660"/>
    </source>
</evidence>
<feature type="transmembrane region" description="Helical" evidence="16">
    <location>
        <begin position="139"/>
        <end position="161"/>
    </location>
</feature>
<dbReference type="GO" id="GO:0031966">
    <property type="term" value="C:mitochondrial membrane"/>
    <property type="evidence" value="ECO:0007669"/>
    <property type="project" value="UniProtKB-SubCell"/>
</dbReference>
<evidence type="ECO:0000256" key="14">
    <source>
        <dbReference type="ARBA" id="ARBA00031019"/>
    </source>
</evidence>
<accession>A0A5C0PWB9</accession>
<keyword evidence="6" id="KW-0679">Respiratory chain</keyword>
<dbReference type="InterPro" id="IPR050269">
    <property type="entry name" value="ComplexI_Subunit6"/>
</dbReference>
<evidence type="ECO:0000256" key="8">
    <source>
        <dbReference type="ARBA" id="ARBA00022967"/>
    </source>
</evidence>
<keyword evidence="5" id="KW-0813">Transport</keyword>
<evidence type="ECO:0000256" key="5">
    <source>
        <dbReference type="ARBA" id="ARBA00022448"/>
    </source>
</evidence>
<keyword evidence="11" id="KW-0520">NAD</keyword>